<evidence type="ECO:0000313" key="4">
    <source>
        <dbReference type="Proteomes" id="UP000216779"/>
    </source>
</evidence>
<evidence type="ECO:0000256" key="1">
    <source>
        <dbReference type="ARBA" id="ARBA00022756"/>
    </source>
</evidence>
<feature type="binding site" evidence="2">
    <location>
        <begin position="111"/>
        <end position="114"/>
    </location>
    <ligand>
        <name>ATP</name>
        <dbReference type="ChEBI" id="CHEBI:30616"/>
    </ligand>
</feature>
<evidence type="ECO:0000313" key="3">
    <source>
        <dbReference type="EMBL" id="OYV78738.1"/>
    </source>
</evidence>
<dbReference type="SUPFAM" id="SSF52540">
    <property type="entry name" value="P-loop containing nucleoside triphosphate hydrolases"/>
    <property type="match status" value="1"/>
</dbReference>
<organism evidence="3 4">
    <name type="scientific">Acidithiobacillus ferrivorans</name>
    <dbReference type="NCBI Taxonomy" id="160808"/>
    <lineage>
        <taxon>Bacteria</taxon>
        <taxon>Pseudomonadati</taxon>
        <taxon>Pseudomonadota</taxon>
        <taxon>Acidithiobacillia</taxon>
        <taxon>Acidithiobacillales</taxon>
        <taxon>Acidithiobacillaceae</taxon>
        <taxon>Acidithiobacillus</taxon>
    </lineage>
</organism>
<sequence length="219" mass="22856">MKGFLVTGTDTGVGKTLVSAALIHGYAVRGERVAGLKPVVSGAVGGVWEDVEILRQASIPPRSREECNLYAFPAAVAPHWAAQQAGWQIDLDAILRFLEEQAAGVERVIVEGAGGFLVPLGNGQSFADLAIALQLPVLLVVDLRLGAINHALLSAEAILRRGLPWGGWVGNHASPQPVAAGTLEGLQGSLPGPCLGVLPYRAVPCPQALSQYLRIPASP</sequence>
<keyword evidence="2" id="KW-0067">ATP-binding</keyword>
<feature type="binding site" evidence="2">
    <location>
        <position position="50"/>
    </location>
    <ligand>
        <name>Mg(2+)</name>
        <dbReference type="ChEBI" id="CHEBI:18420"/>
    </ligand>
</feature>
<feature type="binding site" evidence="2">
    <location>
        <position position="41"/>
    </location>
    <ligand>
        <name>substrate</name>
    </ligand>
</feature>
<comment type="subunit">
    <text evidence="2">Homodimer.</text>
</comment>
<gene>
    <name evidence="2" type="primary">bioD</name>
    <name evidence="3" type="ORF">B7Z70_08860</name>
</gene>
<dbReference type="PANTHER" id="PTHR43210">
    <property type="entry name" value="DETHIOBIOTIN SYNTHETASE"/>
    <property type="match status" value="1"/>
</dbReference>
<comment type="catalytic activity">
    <reaction evidence="2">
        <text>(7R,8S)-7,8-diammoniononanoate + CO2 + ATP = (4R,5S)-dethiobiotin + ADP + phosphate + 3 H(+)</text>
        <dbReference type="Rhea" id="RHEA:15805"/>
        <dbReference type="ChEBI" id="CHEBI:15378"/>
        <dbReference type="ChEBI" id="CHEBI:16526"/>
        <dbReference type="ChEBI" id="CHEBI:30616"/>
        <dbReference type="ChEBI" id="CHEBI:43474"/>
        <dbReference type="ChEBI" id="CHEBI:149469"/>
        <dbReference type="ChEBI" id="CHEBI:149473"/>
        <dbReference type="ChEBI" id="CHEBI:456216"/>
        <dbReference type="EC" id="6.3.3.3"/>
    </reaction>
</comment>
<comment type="function">
    <text evidence="2">Catalyzes a mechanistically unusual reaction, the ATP-dependent insertion of CO2 between the N7 and N8 nitrogen atoms of 7,8-diaminopelargonic acid (DAPA, also called 7,8-diammoniononanoate) to form a ureido ring.</text>
</comment>
<evidence type="ECO:0000256" key="2">
    <source>
        <dbReference type="HAMAP-Rule" id="MF_00336"/>
    </source>
</evidence>
<dbReference type="GO" id="GO:0000287">
    <property type="term" value="F:magnesium ion binding"/>
    <property type="evidence" value="ECO:0007669"/>
    <property type="project" value="UniProtKB-UniRule"/>
</dbReference>
<comment type="pathway">
    <text evidence="2">Cofactor biosynthesis; biotin biosynthesis; biotin from 7,8-diaminononanoate: step 1/2.</text>
</comment>
<name>A0A257SZL4_9PROT</name>
<dbReference type="GO" id="GO:0009102">
    <property type="term" value="P:biotin biosynthetic process"/>
    <property type="evidence" value="ECO:0007669"/>
    <property type="project" value="UniProtKB-UniRule"/>
</dbReference>
<dbReference type="InterPro" id="IPR027417">
    <property type="entry name" value="P-loop_NTPase"/>
</dbReference>
<feature type="binding site" evidence="2">
    <location>
        <position position="111"/>
    </location>
    <ligand>
        <name>Mg(2+)</name>
        <dbReference type="ChEBI" id="CHEBI:18420"/>
    </ligand>
</feature>
<comment type="caution">
    <text evidence="2">Lacks conserved residue(s) required for the propagation of feature annotation.</text>
</comment>
<accession>A0A257SZL4</accession>
<dbReference type="PIRSF" id="PIRSF006755">
    <property type="entry name" value="DTB_synth"/>
    <property type="match status" value="1"/>
</dbReference>
<feature type="binding site" evidence="2">
    <location>
        <begin position="12"/>
        <end position="17"/>
    </location>
    <ligand>
        <name>ATP</name>
        <dbReference type="ChEBI" id="CHEBI:30616"/>
    </ligand>
</feature>
<dbReference type="PANTHER" id="PTHR43210:SF5">
    <property type="entry name" value="DETHIOBIOTIN SYNTHETASE"/>
    <property type="match status" value="1"/>
</dbReference>
<dbReference type="InterPro" id="IPR004472">
    <property type="entry name" value="DTB_synth_BioD"/>
</dbReference>
<dbReference type="GO" id="GO:0004141">
    <property type="term" value="F:dethiobiotin synthase activity"/>
    <property type="evidence" value="ECO:0007669"/>
    <property type="project" value="UniProtKB-UniRule"/>
</dbReference>
<feature type="binding site" evidence="2">
    <location>
        <begin position="171"/>
        <end position="172"/>
    </location>
    <ligand>
        <name>ATP</name>
        <dbReference type="ChEBI" id="CHEBI:30616"/>
    </ligand>
</feature>
<feature type="active site" evidence="2">
    <location>
        <position position="37"/>
    </location>
</feature>
<reference evidence="3 4" key="1">
    <citation type="submission" date="2017-03" db="EMBL/GenBank/DDBJ databases">
        <title>Lifting the veil on microbial sulfur biogeochemistry in mining wastewaters.</title>
        <authorList>
            <person name="Kantor R.S."/>
            <person name="Colenbrander Nelson T."/>
            <person name="Marshall S."/>
            <person name="Bennett D."/>
            <person name="Apte S."/>
            <person name="Camacho D."/>
            <person name="Thomas B.C."/>
            <person name="Warren L.A."/>
            <person name="Banfield J.F."/>
        </authorList>
    </citation>
    <scope>NUCLEOTIDE SEQUENCE [LARGE SCALE GENOMIC DNA]</scope>
    <source>
        <strain evidence="3">21-59-9</strain>
    </source>
</reference>
<comment type="caution">
    <text evidence="3">The sequence shown here is derived from an EMBL/GenBank/DDBJ whole genome shotgun (WGS) entry which is preliminary data.</text>
</comment>
<dbReference type="CDD" id="cd03109">
    <property type="entry name" value="DTBS"/>
    <property type="match status" value="1"/>
</dbReference>
<dbReference type="EMBL" id="NCBC01000324">
    <property type="protein sequence ID" value="OYV78738.1"/>
    <property type="molecule type" value="Genomic_DNA"/>
</dbReference>
<keyword evidence="2" id="KW-0963">Cytoplasm</keyword>
<dbReference type="NCBIfam" id="TIGR00347">
    <property type="entry name" value="bioD"/>
    <property type="match status" value="1"/>
</dbReference>
<keyword evidence="2" id="KW-0547">Nucleotide-binding</keyword>
<dbReference type="EC" id="6.3.3.3" evidence="2"/>
<comment type="similarity">
    <text evidence="2">Belongs to the dethiobiotin synthetase family.</text>
</comment>
<keyword evidence="1 2" id="KW-0093">Biotin biosynthesis</keyword>
<dbReference type="Proteomes" id="UP000216779">
    <property type="component" value="Unassembled WGS sequence"/>
</dbReference>
<dbReference type="GO" id="GO:0005524">
    <property type="term" value="F:ATP binding"/>
    <property type="evidence" value="ECO:0007669"/>
    <property type="project" value="UniProtKB-UniRule"/>
</dbReference>
<protein>
    <recommendedName>
        <fullName evidence="2">ATP-dependent dethiobiotin synthetase BioD</fullName>
        <ecNumber evidence="2">6.3.3.3</ecNumber>
    </recommendedName>
    <alternativeName>
        <fullName evidence="2">DTB synthetase</fullName>
        <shortName evidence="2">DTBS</shortName>
    </alternativeName>
    <alternativeName>
        <fullName evidence="2">Dethiobiotin synthase</fullName>
    </alternativeName>
</protein>
<comment type="subcellular location">
    <subcellularLocation>
        <location evidence="2">Cytoplasm</location>
    </subcellularLocation>
</comment>
<dbReference type="GO" id="GO:0005829">
    <property type="term" value="C:cytosol"/>
    <property type="evidence" value="ECO:0007669"/>
    <property type="project" value="TreeGrafter"/>
</dbReference>
<proteinExistence type="inferred from homology"/>
<keyword evidence="2" id="KW-0479">Metal-binding</keyword>
<dbReference type="UniPathway" id="UPA00078">
    <property type="reaction ID" value="UER00161"/>
</dbReference>
<feature type="binding site" evidence="2">
    <location>
        <position position="16"/>
    </location>
    <ligand>
        <name>Mg(2+)</name>
        <dbReference type="ChEBI" id="CHEBI:18420"/>
    </ligand>
</feature>
<keyword evidence="2" id="KW-0460">Magnesium</keyword>
<dbReference type="AlphaFoldDB" id="A0A257SZL4"/>
<dbReference type="Gene3D" id="3.40.50.300">
    <property type="entry name" value="P-loop containing nucleotide triphosphate hydrolases"/>
    <property type="match status" value="1"/>
</dbReference>
<feature type="binding site" evidence="2">
    <location>
        <position position="50"/>
    </location>
    <ligand>
        <name>ATP</name>
        <dbReference type="ChEBI" id="CHEBI:30616"/>
    </ligand>
</feature>
<dbReference type="HAMAP" id="MF_00336">
    <property type="entry name" value="BioD"/>
    <property type="match status" value="1"/>
</dbReference>
<keyword evidence="2" id="KW-0436">Ligase</keyword>
<comment type="cofactor">
    <cofactor evidence="2">
        <name>Mg(2+)</name>
        <dbReference type="ChEBI" id="CHEBI:18420"/>
    </cofactor>
</comment>
<dbReference type="Pfam" id="PF13500">
    <property type="entry name" value="AAA_26"/>
    <property type="match status" value="1"/>
</dbReference>